<keyword evidence="3" id="KW-1185">Reference proteome</keyword>
<dbReference type="Proteomes" id="UP000241912">
    <property type="component" value="Unassembled WGS sequence"/>
</dbReference>
<name>A0A2P7NR79_9PROT</name>
<accession>A0A2P7NR79</accession>
<dbReference type="RefSeq" id="WP_106708282.1">
    <property type="nucleotide sequence ID" value="NZ_PXXU01000095.1"/>
</dbReference>
<comment type="caution">
    <text evidence="2">The sequence shown here is derived from an EMBL/GenBank/DDBJ whole genome shotgun (WGS) entry which is preliminary data.</text>
</comment>
<feature type="domain" description="Divergent 4Fe-4S mono-cluster" evidence="1">
    <location>
        <begin position="1"/>
        <end position="59"/>
    </location>
</feature>
<gene>
    <name evidence="2" type="ORF">C7H79_16130</name>
</gene>
<dbReference type="AlphaFoldDB" id="A0A2P7NR79"/>
<dbReference type="Gene3D" id="3.30.70.20">
    <property type="match status" value="1"/>
</dbReference>
<dbReference type="SUPFAM" id="SSF54862">
    <property type="entry name" value="4Fe-4S ferredoxins"/>
    <property type="match status" value="1"/>
</dbReference>
<evidence type="ECO:0000313" key="2">
    <source>
        <dbReference type="EMBL" id="PSJ15960.1"/>
    </source>
</evidence>
<dbReference type="OrthoDB" id="9795032at2"/>
<protein>
    <recommendedName>
        <fullName evidence="1">Divergent 4Fe-4S mono-cluster domain-containing protein</fullName>
    </recommendedName>
</protein>
<evidence type="ECO:0000259" key="1">
    <source>
        <dbReference type="Pfam" id="PF06902"/>
    </source>
</evidence>
<sequence length="64" mass="6852">MKVIYDAATCIHAGNCVNSLPAVFKIVNEQFVIDQKGASETEIRQTVAACPSGALRITDNDTPD</sequence>
<evidence type="ECO:0000313" key="3">
    <source>
        <dbReference type="Proteomes" id="UP000241912"/>
    </source>
</evidence>
<organism evidence="2 3">
    <name type="scientific">Nitrosomonas supralitoralis</name>
    <dbReference type="NCBI Taxonomy" id="2116706"/>
    <lineage>
        <taxon>Bacteria</taxon>
        <taxon>Pseudomonadati</taxon>
        <taxon>Pseudomonadota</taxon>
        <taxon>Betaproteobacteria</taxon>
        <taxon>Nitrosomonadales</taxon>
        <taxon>Nitrosomonadaceae</taxon>
        <taxon>Nitrosomonas</taxon>
    </lineage>
</organism>
<dbReference type="InterPro" id="IPR010693">
    <property type="entry name" value="Divergent_4Fe-4S_mono-cluster"/>
</dbReference>
<proteinExistence type="predicted"/>
<reference evidence="2 3" key="1">
    <citation type="submission" date="2018-03" db="EMBL/GenBank/DDBJ databases">
        <title>Draft genome of Nitrosomonas supralitoralis APG5.</title>
        <authorList>
            <person name="Urakawa H."/>
            <person name="Lopez J.V."/>
        </authorList>
    </citation>
    <scope>NUCLEOTIDE SEQUENCE [LARGE SCALE GENOMIC DNA]</scope>
    <source>
        <strain evidence="2 3">APG5</strain>
    </source>
</reference>
<dbReference type="Pfam" id="PF06902">
    <property type="entry name" value="Fer4_19"/>
    <property type="match status" value="1"/>
</dbReference>
<dbReference type="EMBL" id="PXXU01000095">
    <property type="protein sequence ID" value="PSJ15960.1"/>
    <property type="molecule type" value="Genomic_DNA"/>
</dbReference>